<dbReference type="Proteomes" id="UP000266723">
    <property type="component" value="Unassembled WGS sequence"/>
</dbReference>
<protein>
    <submittedName>
        <fullName evidence="1">Uncharacterized protein</fullName>
    </submittedName>
</protein>
<proteinExistence type="predicted"/>
<evidence type="ECO:0000313" key="2">
    <source>
        <dbReference type="Proteomes" id="UP000266723"/>
    </source>
</evidence>
<gene>
    <name evidence="1" type="ORF">DY000_02060625</name>
</gene>
<name>A0ABQ7AXY1_BRACR</name>
<evidence type="ECO:0000313" key="1">
    <source>
        <dbReference type="EMBL" id="KAF3519046.1"/>
    </source>
</evidence>
<sequence length="137" mass="15464">MLIRGNNKRRLAPRVEEIEERGEVKTSSMFQCFGSFSLCLETDREKANHSAALSLSVDPRRDCELSTRRTVIFSLSVALLDGDEKPLFPMRLSLSVAPTRRRATAFSQWRAVDNKNADSLPLCGSPRRRQTAISPRI</sequence>
<reference evidence="1 2" key="1">
    <citation type="journal article" date="2020" name="BMC Genomics">
        <title>Intraspecific diversification of the crop wild relative Brassica cretica Lam. using demographic model selection.</title>
        <authorList>
            <person name="Kioukis A."/>
            <person name="Michalopoulou V.A."/>
            <person name="Briers L."/>
            <person name="Pirintsos S."/>
            <person name="Studholme D.J."/>
            <person name="Pavlidis P."/>
            <person name="Sarris P.F."/>
        </authorList>
    </citation>
    <scope>NUCLEOTIDE SEQUENCE [LARGE SCALE GENOMIC DNA]</scope>
    <source>
        <strain evidence="2">cv. PFS-1207/04</strain>
    </source>
</reference>
<organism evidence="1 2">
    <name type="scientific">Brassica cretica</name>
    <name type="common">Mustard</name>
    <dbReference type="NCBI Taxonomy" id="69181"/>
    <lineage>
        <taxon>Eukaryota</taxon>
        <taxon>Viridiplantae</taxon>
        <taxon>Streptophyta</taxon>
        <taxon>Embryophyta</taxon>
        <taxon>Tracheophyta</taxon>
        <taxon>Spermatophyta</taxon>
        <taxon>Magnoliopsida</taxon>
        <taxon>eudicotyledons</taxon>
        <taxon>Gunneridae</taxon>
        <taxon>Pentapetalae</taxon>
        <taxon>rosids</taxon>
        <taxon>malvids</taxon>
        <taxon>Brassicales</taxon>
        <taxon>Brassicaceae</taxon>
        <taxon>Brassiceae</taxon>
        <taxon>Brassica</taxon>
    </lineage>
</organism>
<comment type="caution">
    <text evidence="1">The sequence shown here is derived from an EMBL/GenBank/DDBJ whole genome shotgun (WGS) entry which is preliminary data.</text>
</comment>
<dbReference type="EMBL" id="QGKV02001556">
    <property type="protein sequence ID" value="KAF3519046.1"/>
    <property type="molecule type" value="Genomic_DNA"/>
</dbReference>
<accession>A0ABQ7AXY1</accession>
<keyword evidence="2" id="KW-1185">Reference proteome</keyword>